<feature type="region of interest" description="Disordered" evidence="1">
    <location>
        <begin position="16"/>
        <end position="35"/>
    </location>
</feature>
<sequence length="240" mass="26315">MVTGIPSPADVAARFSRRRTVPPLRTGQPSPPGWTDELALPLSDRHFYLDTGIFHSLAGVDESVRDTLIAYVDQHEHNDTILREVLTQQLEPLYSLRLDILKLTQERERRACRLSGDLNSIETIRNELIADAQLRHPNKTVSPSRRDHGGEAELIHLAERHEPKGALASNDAGASAVAKKHNVESFHFVHLVRAAVVNGLSAADGLTVAQKGLKVSKLAAAEKARTCNHNWLTGQSVGNS</sequence>
<evidence type="ECO:0000313" key="3">
    <source>
        <dbReference type="Proteomes" id="UP000273044"/>
    </source>
</evidence>
<evidence type="ECO:0000256" key="1">
    <source>
        <dbReference type="SAM" id="MobiDB-lite"/>
    </source>
</evidence>
<organism evidence="2 3">
    <name type="scientific">Arachnia propionica</name>
    <dbReference type="NCBI Taxonomy" id="1750"/>
    <lineage>
        <taxon>Bacteria</taxon>
        <taxon>Bacillati</taxon>
        <taxon>Actinomycetota</taxon>
        <taxon>Actinomycetes</taxon>
        <taxon>Propionibacteriales</taxon>
        <taxon>Propionibacteriaceae</taxon>
        <taxon>Arachnia</taxon>
    </lineage>
</organism>
<dbReference type="Proteomes" id="UP000273044">
    <property type="component" value="Chromosome"/>
</dbReference>
<proteinExistence type="predicted"/>
<gene>
    <name evidence="2" type="ORF">NCTC12967_02785</name>
</gene>
<dbReference type="EMBL" id="LR134406">
    <property type="protein sequence ID" value="VEH71463.1"/>
    <property type="molecule type" value="Genomic_DNA"/>
</dbReference>
<reference evidence="2 3" key="1">
    <citation type="submission" date="2018-12" db="EMBL/GenBank/DDBJ databases">
        <authorList>
            <consortium name="Pathogen Informatics"/>
        </authorList>
    </citation>
    <scope>NUCLEOTIDE SEQUENCE [LARGE SCALE GENOMIC DNA]</scope>
    <source>
        <strain evidence="2 3">NCTC12967</strain>
    </source>
</reference>
<evidence type="ECO:0000313" key="2">
    <source>
        <dbReference type="EMBL" id="VEH71463.1"/>
    </source>
</evidence>
<accession>A0A3S4Y0G0</accession>
<dbReference type="AlphaFoldDB" id="A0A3S4Y0G0"/>
<name>A0A3S4Y0G0_9ACTN</name>
<protein>
    <submittedName>
        <fullName evidence="2">Uncharacterized protein</fullName>
    </submittedName>
</protein>
<keyword evidence="3" id="KW-1185">Reference proteome</keyword>